<feature type="non-terminal residue" evidence="1">
    <location>
        <position position="1"/>
    </location>
</feature>
<comment type="caution">
    <text evidence="1">The sequence shown here is derived from an EMBL/GenBank/DDBJ whole genome shotgun (WGS) entry which is preliminary data.</text>
</comment>
<dbReference type="AlphaFoldDB" id="A0AAV5W4I7"/>
<feature type="non-terminal residue" evidence="1">
    <location>
        <position position="70"/>
    </location>
</feature>
<sequence length="70" mass="8085">QILEAGWNIHPHRDRGHDHDGLTCDEYCWHDCCRGHAASQSHLRESRVRWIAAESASVHFCSEMESGDRK</sequence>
<proteinExistence type="predicted"/>
<dbReference type="Proteomes" id="UP001432322">
    <property type="component" value="Unassembled WGS sequence"/>
</dbReference>
<keyword evidence="2" id="KW-1185">Reference proteome</keyword>
<evidence type="ECO:0000313" key="2">
    <source>
        <dbReference type="Proteomes" id="UP001432322"/>
    </source>
</evidence>
<accession>A0AAV5W4I7</accession>
<protein>
    <submittedName>
        <fullName evidence="1">Uncharacterized protein</fullName>
    </submittedName>
</protein>
<dbReference type="EMBL" id="BTSY01000005">
    <property type="protein sequence ID" value="GMT26839.1"/>
    <property type="molecule type" value="Genomic_DNA"/>
</dbReference>
<evidence type="ECO:0000313" key="1">
    <source>
        <dbReference type="EMBL" id="GMT26839.1"/>
    </source>
</evidence>
<name>A0AAV5W4I7_9BILA</name>
<gene>
    <name evidence="1" type="ORF">PFISCL1PPCAC_18136</name>
</gene>
<reference evidence="1" key="1">
    <citation type="submission" date="2023-10" db="EMBL/GenBank/DDBJ databases">
        <title>Genome assembly of Pristionchus species.</title>
        <authorList>
            <person name="Yoshida K."/>
            <person name="Sommer R.J."/>
        </authorList>
    </citation>
    <scope>NUCLEOTIDE SEQUENCE</scope>
    <source>
        <strain evidence="1">RS5133</strain>
    </source>
</reference>
<organism evidence="1 2">
    <name type="scientific">Pristionchus fissidentatus</name>
    <dbReference type="NCBI Taxonomy" id="1538716"/>
    <lineage>
        <taxon>Eukaryota</taxon>
        <taxon>Metazoa</taxon>
        <taxon>Ecdysozoa</taxon>
        <taxon>Nematoda</taxon>
        <taxon>Chromadorea</taxon>
        <taxon>Rhabditida</taxon>
        <taxon>Rhabditina</taxon>
        <taxon>Diplogasteromorpha</taxon>
        <taxon>Diplogasteroidea</taxon>
        <taxon>Neodiplogasteridae</taxon>
        <taxon>Pristionchus</taxon>
    </lineage>
</organism>